<dbReference type="InterPro" id="IPR014975">
    <property type="entry name" value="DUF1836"/>
</dbReference>
<reference evidence="1" key="1">
    <citation type="journal article" date="2022" name="Int. J. Syst. Evol. Microbiol.">
        <title>A novel species of lactic acid bacteria, Ligilactobacillus pabuli sp. nov., isolated from alfalfa silage.</title>
        <authorList>
            <person name="Tohno M."/>
            <person name="Tanizawa Y."/>
            <person name="Sawada H."/>
            <person name="Sakamoto M."/>
            <person name="Ohkuma M."/>
            <person name="Kobayashi H."/>
        </authorList>
    </citation>
    <scope>NUCLEOTIDE SEQUENCE</scope>
    <source>
        <strain evidence="1">AF129</strain>
    </source>
</reference>
<dbReference type="PANTHER" id="PTHR40056">
    <property type="entry name" value="HYPOTHETICAL CYTOSOLIC PROTEIN"/>
    <property type="match status" value="1"/>
</dbReference>
<evidence type="ECO:0000313" key="2">
    <source>
        <dbReference type="Proteomes" id="UP001055149"/>
    </source>
</evidence>
<comment type="caution">
    <text evidence="1">The sequence shown here is derived from an EMBL/GenBank/DDBJ whole genome shotgun (WGS) entry which is preliminary data.</text>
</comment>
<sequence>MTEITTAKLPNWDDFPDLEIYMDQLVNLGNRYLADLTTNLITPAMVNSYVKKGLISRPVKKKYQQQHLAELLMISLFKTVYSLDVVNQLLLLIFDENNAQAAYEQFAALFNAELALIITRQSSDKILPAENKLTKVERFSIRAVIYQLLGQQEIQKQVETH</sequence>
<proteinExistence type="predicted"/>
<protein>
    <recommendedName>
        <fullName evidence="3">DUF1836 domain-containing protein</fullName>
    </recommendedName>
</protein>
<accession>A0ABQ5JFK1</accession>
<dbReference type="Pfam" id="PF08876">
    <property type="entry name" value="DUF1836"/>
    <property type="match status" value="1"/>
</dbReference>
<dbReference type="Proteomes" id="UP001055149">
    <property type="component" value="Unassembled WGS sequence"/>
</dbReference>
<evidence type="ECO:0000313" key="1">
    <source>
        <dbReference type="EMBL" id="GKS80829.1"/>
    </source>
</evidence>
<name>A0ABQ5JFK1_9LACO</name>
<organism evidence="1 2">
    <name type="scientific">Ligilactobacillus pabuli</name>
    <dbReference type="NCBI Taxonomy" id="2886039"/>
    <lineage>
        <taxon>Bacteria</taxon>
        <taxon>Bacillati</taxon>
        <taxon>Bacillota</taxon>
        <taxon>Bacilli</taxon>
        <taxon>Lactobacillales</taxon>
        <taxon>Lactobacillaceae</taxon>
        <taxon>Ligilactobacillus</taxon>
    </lineage>
</organism>
<keyword evidence="2" id="KW-1185">Reference proteome</keyword>
<dbReference type="PANTHER" id="PTHR40056:SF1">
    <property type="entry name" value="DUF1836 DOMAIN-CONTAINING PROTEIN"/>
    <property type="match status" value="1"/>
</dbReference>
<dbReference type="EMBL" id="BQXH01000003">
    <property type="protein sequence ID" value="GKS80829.1"/>
    <property type="molecule type" value="Genomic_DNA"/>
</dbReference>
<dbReference type="RefSeq" id="WP_244054603.1">
    <property type="nucleotide sequence ID" value="NZ_BQXH01000003.1"/>
</dbReference>
<evidence type="ECO:0008006" key="3">
    <source>
        <dbReference type="Google" id="ProtNLM"/>
    </source>
</evidence>
<gene>
    <name evidence="1" type="ORF">LPAF129_05140</name>
</gene>